<dbReference type="GO" id="GO:0020037">
    <property type="term" value="F:heme binding"/>
    <property type="evidence" value="ECO:0007669"/>
    <property type="project" value="InterPro"/>
</dbReference>
<name>A0A7W7Y883_9BACT</name>
<evidence type="ECO:0000259" key="1">
    <source>
        <dbReference type="Pfam" id="PF07700"/>
    </source>
</evidence>
<dbReference type="GO" id="GO:0019934">
    <property type="term" value="P:cGMP-mediated signaling"/>
    <property type="evidence" value="ECO:0007669"/>
    <property type="project" value="TreeGrafter"/>
</dbReference>
<reference evidence="2 3" key="1">
    <citation type="submission" date="2020-08" db="EMBL/GenBank/DDBJ databases">
        <title>Genomic Encyclopedia of Type Strains, Phase IV (KMG-IV): sequencing the most valuable type-strain genomes for metagenomic binning, comparative biology and taxonomic classification.</title>
        <authorList>
            <person name="Goeker M."/>
        </authorList>
    </citation>
    <scope>NUCLEOTIDE SEQUENCE [LARGE SCALE GENOMIC DNA]</scope>
    <source>
        <strain evidence="2 3">DSM 12252</strain>
    </source>
</reference>
<protein>
    <recommendedName>
        <fullName evidence="1">Heme NO-binding domain-containing protein</fullName>
    </recommendedName>
</protein>
<keyword evidence="3" id="KW-1185">Reference proteome</keyword>
<feature type="domain" description="Heme NO-binding" evidence="1">
    <location>
        <begin position="2"/>
        <end position="162"/>
    </location>
</feature>
<accession>A0A7W7Y883</accession>
<dbReference type="PANTHER" id="PTHR45655">
    <property type="entry name" value="GUANYLATE CYCLASE SOLUBLE SUBUNIT BETA-2"/>
    <property type="match status" value="1"/>
</dbReference>
<dbReference type="AlphaFoldDB" id="A0A7W7Y883"/>
<dbReference type="GO" id="GO:0004383">
    <property type="term" value="F:guanylate cyclase activity"/>
    <property type="evidence" value="ECO:0007669"/>
    <property type="project" value="TreeGrafter"/>
</dbReference>
<dbReference type="Pfam" id="PF07700">
    <property type="entry name" value="HNOB"/>
    <property type="match status" value="1"/>
</dbReference>
<proteinExistence type="predicted"/>
<dbReference type="SUPFAM" id="SSF111126">
    <property type="entry name" value="Ligand-binding domain in the NO signalling and Golgi transport"/>
    <property type="match status" value="1"/>
</dbReference>
<dbReference type="GO" id="GO:0008074">
    <property type="term" value="C:guanylate cyclase complex, soluble"/>
    <property type="evidence" value="ECO:0007669"/>
    <property type="project" value="TreeGrafter"/>
</dbReference>
<dbReference type="InterPro" id="IPR038158">
    <property type="entry name" value="H-NOX_domain_sf"/>
</dbReference>
<dbReference type="PANTHER" id="PTHR45655:SF13">
    <property type="entry name" value="SOLUBLE GUANYLATE CYCLASE GCY-32-RELATED"/>
    <property type="match status" value="1"/>
</dbReference>
<dbReference type="GO" id="GO:0070482">
    <property type="term" value="P:response to oxygen levels"/>
    <property type="evidence" value="ECO:0007669"/>
    <property type="project" value="TreeGrafter"/>
</dbReference>
<sequence>MYGMVNKAVQDLLISKHGMEVWLRIKAKAGVEDEIFISNQAYPDDVTYRLVGAASEVLALPAAQILHEFGRWWVLETARHGYGHLLKAGGRNLGEFLQNLPNFHTRIMMIFPALQPPEFQCTDAAPGQVRLHYRSHRRGLSAFVIGLLHGLAEMFAVTAEISQEQSLDAGADHDVFLITWKETETA</sequence>
<dbReference type="InterPro" id="IPR024096">
    <property type="entry name" value="NO_sig/Golgi_transp_ligand-bd"/>
</dbReference>
<dbReference type="InterPro" id="IPR011644">
    <property type="entry name" value="Heme_NO-bd"/>
</dbReference>
<gene>
    <name evidence="2" type="ORF">HNQ65_001002</name>
</gene>
<comment type="caution">
    <text evidence="2">The sequence shown here is derived from an EMBL/GenBank/DDBJ whole genome shotgun (WGS) entry which is preliminary data.</text>
</comment>
<dbReference type="EMBL" id="JACHIG010000001">
    <property type="protein sequence ID" value="MBB5031448.1"/>
    <property type="molecule type" value="Genomic_DNA"/>
</dbReference>
<dbReference type="Gene3D" id="3.90.1520.10">
    <property type="entry name" value="H-NOX domain"/>
    <property type="match status" value="1"/>
</dbReference>
<organism evidence="2 3">
    <name type="scientific">Prosthecobacter vanneervenii</name>
    <dbReference type="NCBI Taxonomy" id="48466"/>
    <lineage>
        <taxon>Bacteria</taxon>
        <taxon>Pseudomonadati</taxon>
        <taxon>Verrucomicrobiota</taxon>
        <taxon>Verrucomicrobiia</taxon>
        <taxon>Verrucomicrobiales</taxon>
        <taxon>Verrucomicrobiaceae</taxon>
        <taxon>Prosthecobacter</taxon>
    </lineage>
</organism>
<evidence type="ECO:0000313" key="2">
    <source>
        <dbReference type="EMBL" id="MBB5031448.1"/>
    </source>
</evidence>
<evidence type="ECO:0000313" key="3">
    <source>
        <dbReference type="Proteomes" id="UP000590740"/>
    </source>
</evidence>
<dbReference type="Proteomes" id="UP000590740">
    <property type="component" value="Unassembled WGS sequence"/>
</dbReference>